<keyword evidence="2" id="KW-0808">Transferase</keyword>
<dbReference type="RefSeq" id="XP_021858553.2">
    <property type="nucleotide sequence ID" value="XM_022002861.2"/>
</dbReference>
<dbReference type="AlphaFoldDB" id="A0A9R0IZI4"/>
<dbReference type="GeneID" id="110797747"/>
<accession>A0A9R0IZI4</accession>
<dbReference type="PANTHER" id="PTHR31147:SF66">
    <property type="entry name" value="OS05G0315700 PROTEIN"/>
    <property type="match status" value="1"/>
</dbReference>
<organism evidence="3 4">
    <name type="scientific">Spinacia oleracea</name>
    <name type="common">Spinach</name>
    <dbReference type="NCBI Taxonomy" id="3562"/>
    <lineage>
        <taxon>Eukaryota</taxon>
        <taxon>Viridiplantae</taxon>
        <taxon>Streptophyta</taxon>
        <taxon>Embryophyta</taxon>
        <taxon>Tracheophyta</taxon>
        <taxon>Spermatophyta</taxon>
        <taxon>Magnoliopsida</taxon>
        <taxon>eudicotyledons</taxon>
        <taxon>Gunneridae</taxon>
        <taxon>Pentapetalae</taxon>
        <taxon>Caryophyllales</taxon>
        <taxon>Chenopodiaceae</taxon>
        <taxon>Chenopodioideae</taxon>
        <taxon>Anserineae</taxon>
        <taxon>Spinacia</taxon>
    </lineage>
</organism>
<dbReference type="KEGG" id="soe:110797747"/>
<keyword evidence="3" id="KW-1185">Reference proteome</keyword>
<dbReference type="Proteomes" id="UP000813463">
    <property type="component" value="Chromosome 6"/>
</dbReference>
<evidence type="ECO:0000313" key="3">
    <source>
        <dbReference type="Proteomes" id="UP000813463"/>
    </source>
</evidence>
<dbReference type="InterPro" id="IPR023213">
    <property type="entry name" value="CAT-like_dom_sf"/>
</dbReference>
<name>A0A9R0IZI4_SPIOL</name>
<comment type="similarity">
    <text evidence="1">Belongs to the plant acyltransferase family.</text>
</comment>
<gene>
    <name evidence="4" type="primary">LOC110797747</name>
</gene>
<evidence type="ECO:0000313" key="4">
    <source>
        <dbReference type="RefSeq" id="XP_021858553.2"/>
    </source>
</evidence>
<dbReference type="Gene3D" id="3.30.559.10">
    <property type="entry name" value="Chloramphenicol acetyltransferase-like domain"/>
    <property type="match status" value="2"/>
</dbReference>
<reference evidence="3" key="1">
    <citation type="journal article" date="2021" name="Nat. Commun.">
        <title>Genomic analyses provide insights into spinach domestication and the genetic basis of agronomic traits.</title>
        <authorList>
            <person name="Cai X."/>
            <person name="Sun X."/>
            <person name="Xu C."/>
            <person name="Sun H."/>
            <person name="Wang X."/>
            <person name="Ge C."/>
            <person name="Zhang Z."/>
            <person name="Wang Q."/>
            <person name="Fei Z."/>
            <person name="Jiao C."/>
            <person name="Wang Q."/>
        </authorList>
    </citation>
    <scope>NUCLEOTIDE SEQUENCE [LARGE SCALE GENOMIC DNA]</scope>
    <source>
        <strain evidence="3">cv. Varoflay</strain>
    </source>
</reference>
<dbReference type="PANTHER" id="PTHR31147">
    <property type="entry name" value="ACYL TRANSFERASE 4"/>
    <property type="match status" value="1"/>
</dbReference>
<dbReference type="GO" id="GO:0016740">
    <property type="term" value="F:transferase activity"/>
    <property type="evidence" value="ECO:0007669"/>
    <property type="project" value="UniProtKB-KW"/>
</dbReference>
<dbReference type="InterPro" id="IPR050898">
    <property type="entry name" value="Plant_acyltransferase"/>
</dbReference>
<sequence length="452" mass="50856">MVEIKVKRHEPALIVPENPTKNETLELSDIDDQQGVRVQGAVIMSFKRRSNSIKGEDDPAKVIKEALAKTLHYYYPFAGRVRETGHHRKLVVDCNGEGVLFIEADANVTLNDIQTQIIPPCPLLDDLLFDVPGSTGIIDCPLLLFQVTRLTCGGHILAIRFNHTMCDMLGFMQFLYAMVELSRGAHKPSVMPVWQREVLCARDPPKVTYTHHEYEKGGDKSHEVMNKDESNIIVPGGFLFGPEEIKAIRNHLPSHLQHSYSTFELLCACVWKCRVKALQPDPEDTVQVSMTVSVRENNIILLPSGYYGNSFVSPAITTKAKNLMMSENSLLYALKLVKQSRNRANEEYVRSMMDLMVMEGRPKYKDHLSWMATNLTRKGLEFVDFGWGKPVYSGVPRGTSLVSTFTRFKNGKGQDVIAVVLCLPNEVLLRFQNELGKFVGDFSPLISPTSKL</sequence>
<reference evidence="4" key="2">
    <citation type="submission" date="2025-08" db="UniProtKB">
        <authorList>
            <consortium name="RefSeq"/>
        </authorList>
    </citation>
    <scope>IDENTIFICATION</scope>
    <source>
        <tissue evidence="4">Leaf</tissue>
    </source>
</reference>
<protein>
    <submittedName>
        <fullName evidence="4">Alcohol acyl transferase 1 allele RGb-like</fullName>
    </submittedName>
</protein>
<evidence type="ECO:0000256" key="2">
    <source>
        <dbReference type="ARBA" id="ARBA00022679"/>
    </source>
</evidence>
<evidence type="ECO:0000256" key="1">
    <source>
        <dbReference type="ARBA" id="ARBA00009861"/>
    </source>
</evidence>
<proteinExistence type="inferred from homology"/>
<dbReference type="Pfam" id="PF02458">
    <property type="entry name" value="Transferase"/>
    <property type="match status" value="1"/>
</dbReference>